<feature type="domain" description="Methyltransferase" evidence="4">
    <location>
        <begin position="45"/>
        <end position="134"/>
    </location>
</feature>
<dbReference type="PANTHER" id="PTHR43464">
    <property type="entry name" value="METHYLTRANSFERASE"/>
    <property type="match status" value="1"/>
</dbReference>
<proteinExistence type="predicted"/>
<dbReference type="Proteomes" id="UP000466517">
    <property type="component" value="Chromosome"/>
</dbReference>
<keyword evidence="3" id="KW-0949">S-adenosyl-L-methionine</keyword>
<dbReference type="EMBL" id="AP022610">
    <property type="protein sequence ID" value="BBZ27265.1"/>
    <property type="molecule type" value="Genomic_DNA"/>
</dbReference>
<dbReference type="GO" id="GO:0032259">
    <property type="term" value="P:methylation"/>
    <property type="evidence" value="ECO:0007669"/>
    <property type="project" value="UniProtKB-KW"/>
</dbReference>
<evidence type="ECO:0000256" key="1">
    <source>
        <dbReference type="ARBA" id="ARBA00022603"/>
    </source>
</evidence>
<dbReference type="Pfam" id="PF13649">
    <property type="entry name" value="Methyltransf_25"/>
    <property type="match status" value="1"/>
</dbReference>
<keyword evidence="6" id="KW-1185">Reference proteome</keyword>
<evidence type="ECO:0000313" key="6">
    <source>
        <dbReference type="Proteomes" id="UP000466517"/>
    </source>
</evidence>
<dbReference type="RefSeq" id="WP_163734829.1">
    <property type="nucleotide sequence ID" value="NZ_AP022610.1"/>
</dbReference>
<dbReference type="CDD" id="cd02440">
    <property type="entry name" value="AdoMet_MTases"/>
    <property type="match status" value="1"/>
</dbReference>
<dbReference type="PANTHER" id="PTHR43464:SF19">
    <property type="entry name" value="UBIQUINONE BIOSYNTHESIS O-METHYLTRANSFERASE, MITOCHONDRIAL"/>
    <property type="match status" value="1"/>
</dbReference>
<evidence type="ECO:0000313" key="5">
    <source>
        <dbReference type="EMBL" id="BBZ27265.1"/>
    </source>
</evidence>
<evidence type="ECO:0000259" key="4">
    <source>
        <dbReference type="Pfam" id="PF13649"/>
    </source>
</evidence>
<dbReference type="InterPro" id="IPR029063">
    <property type="entry name" value="SAM-dependent_MTases_sf"/>
</dbReference>
<protein>
    <recommendedName>
        <fullName evidence="4">Methyltransferase domain-containing protein</fullName>
    </recommendedName>
</protein>
<evidence type="ECO:0000256" key="2">
    <source>
        <dbReference type="ARBA" id="ARBA00022679"/>
    </source>
</evidence>
<dbReference type="Gene3D" id="3.40.50.150">
    <property type="entry name" value="Vaccinia Virus protein VP39"/>
    <property type="match status" value="1"/>
</dbReference>
<dbReference type="SUPFAM" id="SSF53335">
    <property type="entry name" value="S-adenosyl-L-methionine-dependent methyltransferases"/>
    <property type="match status" value="1"/>
</dbReference>
<dbReference type="KEGG" id="mmag:MMAD_15600"/>
<dbReference type="GO" id="GO:0008168">
    <property type="term" value="F:methyltransferase activity"/>
    <property type="evidence" value="ECO:0007669"/>
    <property type="project" value="UniProtKB-KW"/>
</dbReference>
<name>A0A7I7XD50_9MYCO</name>
<sequence>MDDDTRTAYERGAASYAQEWEDEQDAPTDLYDLLAEFFTPGTAFDVGCGSGRDAAWLSAHGYQVTGFDASPALLEQARRRHPGTRFETATLPDLAELTGRSAANVLCETVLMHLPLADIGRGAARLYDLVEPGGVLYLSWRVTTGADVRDDAGRLYTAFPAGLIREALNGAVVLHDAEQRSASSGKVIHRVIVRRPARATGRGRPV</sequence>
<reference evidence="5 6" key="1">
    <citation type="journal article" date="2019" name="Emerg. Microbes Infect.">
        <title>Comprehensive subspecies identification of 175 nontuberculous mycobacteria species based on 7547 genomic profiles.</title>
        <authorList>
            <person name="Matsumoto Y."/>
            <person name="Kinjo T."/>
            <person name="Motooka D."/>
            <person name="Nabeya D."/>
            <person name="Jung N."/>
            <person name="Uechi K."/>
            <person name="Horii T."/>
            <person name="Iida T."/>
            <person name="Fujita J."/>
            <person name="Nakamura S."/>
        </authorList>
    </citation>
    <scope>NUCLEOTIDE SEQUENCE [LARGE SCALE GENOMIC DNA]</scope>
    <source>
        <strain evidence="5 6">JCM 13574</strain>
    </source>
</reference>
<dbReference type="AlphaFoldDB" id="A0A7I7XD50"/>
<evidence type="ECO:0000256" key="3">
    <source>
        <dbReference type="ARBA" id="ARBA00022691"/>
    </source>
</evidence>
<keyword evidence="1" id="KW-0489">Methyltransferase</keyword>
<keyword evidence="2" id="KW-0808">Transferase</keyword>
<organism evidence="5 6">
    <name type="scientific">Mycolicibacterium madagascariense</name>
    <dbReference type="NCBI Taxonomy" id="212765"/>
    <lineage>
        <taxon>Bacteria</taxon>
        <taxon>Bacillati</taxon>
        <taxon>Actinomycetota</taxon>
        <taxon>Actinomycetes</taxon>
        <taxon>Mycobacteriales</taxon>
        <taxon>Mycobacteriaceae</taxon>
        <taxon>Mycolicibacterium</taxon>
    </lineage>
</organism>
<accession>A0A7I7XD50</accession>
<dbReference type="InterPro" id="IPR041698">
    <property type="entry name" value="Methyltransf_25"/>
</dbReference>
<gene>
    <name evidence="5" type="ORF">MMAD_15600</name>
</gene>